<evidence type="ECO:0000256" key="1">
    <source>
        <dbReference type="SAM" id="SignalP"/>
    </source>
</evidence>
<name>A0ABW4IDP6_9SPHI</name>
<evidence type="ECO:0000313" key="2">
    <source>
        <dbReference type="EMBL" id="MFD1630378.1"/>
    </source>
</evidence>
<organism evidence="2 3">
    <name type="scientific">Pseudopedobacter beijingensis</name>
    <dbReference type="NCBI Taxonomy" id="1207056"/>
    <lineage>
        <taxon>Bacteria</taxon>
        <taxon>Pseudomonadati</taxon>
        <taxon>Bacteroidota</taxon>
        <taxon>Sphingobacteriia</taxon>
        <taxon>Sphingobacteriales</taxon>
        <taxon>Sphingobacteriaceae</taxon>
        <taxon>Pseudopedobacter</taxon>
    </lineage>
</organism>
<dbReference type="InterPro" id="IPR026444">
    <property type="entry name" value="Secre_tail"/>
</dbReference>
<feature type="signal peptide" evidence="1">
    <location>
        <begin position="1"/>
        <end position="19"/>
    </location>
</feature>
<dbReference type="NCBIfam" id="TIGR04183">
    <property type="entry name" value="Por_Secre_tail"/>
    <property type="match status" value="1"/>
</dbReference>
<comment type="caution">
    <text evidence="2">The sequence shown here is derived from an EMBL/GenBank/DDBJ whole genome shotgun (WGS) entry which is preliminary data.</text>
</comment>
<keyword evidence="3" id="KW-1185">Reference proteome</keyword>
<dbReference type="EMBL" id="JBHUDG010000016">
    <property type="protein sequence ID" value="MFD1630378.1"/>
    <property type="molecule type" value="Genomic_DNA"/>
</dbReference>
<dbReference type="Proteomes" id="UP001597118">
    <property type="component" value="Unassembled WGS sequence"/>
</dbReference>
<reference evidence="3" key="1">
    <citation type="journal article" date="2019" name="Int. J. Syst. Evol. Microbiol.">
        <title>The Global Catalogue of Microorganisms (GCM) 10K type strain sequencing project: providing services to taxonomists for standard genome sequencing and annotation.</title>
        <authorList>
            <consortium name="The Broad Institute Genomics Platform"/>
            <consortium name="The Broad Institute Genome Sequencing Center for Infectious Disease"/>
            <person name="Wu L."/>
            <person name="Ma J."/>
        </authorList>
    </citation>
    <scope>NUCLEOTIDE SEQUENCE [LARGE SCALE GENOMIC DNA]</scope>
    <source>
        <strain evidence="3">CCUG 53762</strain>
    </source>
</reference>
<dbReference type="InterPro" id="IPR013783">
    <property type="entry name" value="Ig-like_fold"/>
</dbReference>
<proteinExistence type="predicted"/>
<dbReference type="RefSeq" id="WP_379662756.1">
    <property type="nucleotide sequence ID" value="NZ_JBHUDG010000016.1"/>
</dbReference>
<sequence length="584" mass="62906">MKKLLTTALVIFMTSQLNAQIAAWNLRGKAGSELTAMPTTVNPNVIVSELSRGIGLTAQAGGNTFASTLSAYATLNAAIAAKAYYEFTITPKPGVKINLATINKLILRIQPNVASTYVWRYGKEGEQDNNFINIGSPVVLADIGYSFSDNNGNTMPVIDLSGISGLQNISEKVILRLYAWGGTASGAFRIGQSPSASPQEALSIDGNTVSLAEWNLNSIVGTTANPPVSVAPTRVNSNIEVSAISRGGGITPQHAGNAFSAAFPINADKSAAIAANSYYEFTVTPKGNALISLFSLDIILRVQISAPPIYIWRYSKDNGHTFQDIGAPHTLTTGNFNFTDNNGIQQPSVDLSGITDLQQFNNPVIFRLYAWGGVSDESNNSFRIGASLTATRDALTVRGEVTQENTLPVTLSSFTGKNERNTVKLNWSTLSEQNNSHFQVLRSADGKTPEVIATIPGNGNSTTIRNYSFTDRSPLTGDNYYQLRQVDYSNKTTESAVIHIKTTFDQTVLNVYKLSENEIQLSVRSATKGKGKIQIVTANGRKAYETTVDFLQGENQLQIPLSGSGFYIVSFISGGEKVSTKFLK</sequence>
<accession>A0ABW4IDP6</accession>
<gene>
    <name evidence="2" type="ORF">ACFSAH_10850</name>
</gene>
<dbReference type="Gene3D" id="2.60.40.10">
    <property type="entry name" value="Immunoglobulins"/>
    <property type="match status" value="1"/>
</dbReference>
<protein>
    <submittedName>
        <fullName evidence="2">T9SS type A sorting domain-containing protein</fullName>
    </submittedName>
</protein>
<feature type="chain" id="PRO_5047226851" evidence="1">
    <location>
        <begin position="20"/>
        <end position="584"/>
    </location>
</feature>
<keyword evidence="1" id="KW-0732">Signal</keyword>
<evidence type="ECO:0000313" key="3">
    <source>
        <dbReference type="Proteomes" id="UP001597118"/>
    </source>
</evidence>